<dbReference type="InterPro" id="IPR058532">
    <property type="entry name" value="YjbR/MT2646/Rv2570-like"/>
</dbReference>
<dbReference type="Pfam" id="PF04237">
    <property type="entry name" value="YjbR"/>
    <property type="match status" value="1"/>
</dbReference>
<keyword evidence="2" id="KW-1185">Reference proteome</keyword>
<dbReference type="Gene3D" id="3.90.1150.30">
    <property type="match status" value="1"/>
</dbReference>
<sequence>MDRAGVGRVCLALPGAVLEHPFGDDHDAYKVGGKMFVMVGAMGGVSFKVSDIAYEVLTESGRARPAPYLARAKWVNLPDIGDWPDADLADHIRSAHAIIVGKLTKKARAELGL</sequence>
<dbReference type="InterPro" id="IPR038056">
    <property type="entry name" value="YjbR-like_sf"/>
</dbReference>
<evidence type="ECO:0000313" key="1">
    <source>
        <dbReference type="EMBL" id="MET4682575.1"/>
    </source>
</evidence>
<dbReference type="PANTHER" id="PTHR35145:SF1">
    <property type="entry name" value="CYTOPLASMIC PROTEIN"/>
    <property type="match status" value="1"/>
</dbReference>
<dbReference type="InterPro" id="IPR007351">
    <property type="entry name" value="YjbR"/>
</dbReference>
<name>A0ABV2R9B7_9CAUL</name>
<accession>A0ABV2R9B7</accession>
<dbReference type="RefSeq" id="WP_354087521.1">
    <property type="nucleotide sequence ID" value="NZ_JBEPTF010000001.1"/>
</dbReference>
<dbReference type="GO" id="GO:0003677">
    <property type="term" value="F:DNA binding"/>
    <property type="evidence" value="ECO:0007669"/>
    <property type="project" value="UniProtKB-KW"/>
</dbReference>
<organism evidence="1 2">
    <name type="scientific">Brevundimonas faecalis</name>
    <dbReference type="NCBI Taxonomy" id="947378"/>
    <lineage>
        <taxon>Bacteria</taxon>
        <taxon>Pseudomonadati</taxon>
        <taxon>Pseudomonadota</taxon>
        <taxon>Alphaproteobacteria</taxon>
        <taxon>Caulobacterales</taxon>
        <taxon>Caulobacteraceae</taxon>
        <taxon>Brevundimonas</taxon>
    </lineage>
</organism>
<keyword evidence="1" id="KW-0238">DNA-binding</keyword>
<dbReference type="Proteomes" id="UP001549313">
    <property type="component" value="Unassembled WGS sequence"/>
</dbReference>
<reference evidence="1 2" key="1">
    <citation type="submission" date="2024-06" db="EMBL/GenBank/DDBJ databases">
        <title>Sorghum-associated microbial communities from plants grown in Nebraska, USA.</title>
        <authorList>
            <person name="Schachtman D."/>
        </authorList>
    </citation>
    <scope>NUCLEOTIDE SEQUENCE [LARGE SCALE GENOMIC DNA]</scope>
    <source>
        <strain evidence="1 2">2814</strain>
    </source>
</reference>
<dbReference type="SUPFAM" id="SSF142906">
    <property type="entry name" value="YjbR-like"/>
    <property type="match status" value="1"/>
</dbReference>
<proteinExistence type="predicted"/>
<dbReference type="EMBL" id="JBEPTF010000001">
    <property type="protein sequence ID" value="MET4682575.1"/>
    <property type="molecule type" value="Genomic_DNA"/>
</dbReference>
<evidence type="ECO:0000313" key="2">
    <source>
        <dbReference type="Proteomes" id="UP001549313"/>
    </source>
</evidence>
<comment type="caution">
    <text evidence="1">The sequence shown here is derived from an EMBL/GenBank/DDBJ whole genome shotgun (WGS) entry which is preliminary data.</text>
</comment>
<dbReference type="PANTHER" id="PTHR35145">
    <property type="entry name" value="CYTOPLASMIC PROTEIN-RELATED"/>
    <property type="match status" value="1"/>
</dbReference>
<protein>
    <submittedName>
        <fullName evidence="1">DNA-binding protein (MmcQ/YjbR family)</fullName>
    </submittedName>
</protein>
<gene>
    <name evidence="1" type="ORF">ABIE19_000484</name>
</gene>